<accession>A0A4Z2GYB8</accession>
<proteinExistence type="predicted"/>
<dbReference type="Proteomes" id="UP000314294">
    <property type="component" value="Unassembled WGS sequence"/>
</dbReference>
<sequence length="123" mass="13655">MEVEMAFCFRRLFTFRPRLVGEVRATLFPALLLPLLLRPLLFILVEPNLVAAKVAVVKVKGCVERGMKVGLTAAEWPNGGEGEVEPGEAAFTGSAMGMKTCLFAHKLPEMIERQFLCFKDVEN</sequence>
<evidence type="ECO:0000313" key="2">
    <source>
        <dbReference type="Proteomes" id="UP000314294"/>
    </source>
</evidence>
<protein>
    <submittedName>
        <fullName evidence="1">Uncharacterized protein</fullName>
    </submittedName>
</protein>
<name>A0A4Z2GYB8_9TELE</name>
<dbReference type="EMBL" id="SRLO01000399">
    <property type="protein sequence ID" value="TNN57652.1"/>
    <property type="molecule type" value="Genomic_DNA"/>
</dbReference>
<keyword evidence="2" id="KW-1185">Reference proteome</keyword>
<comment type="caution">
    <text evidence="1">The sequence shown here is derived from an EMBL/GenBank/DDBJ whole genome shotgun (WGS) entry which is preliminary data.</text>
</comment>
<gene>
    <name evidence="1" type="ORF">EYF80_032114</name>
</gene>
<organism evidence="1 2">
    <name type="scientific">Liparis tanakae</name>
    <name type="common">Tanaka's snailfish</name>
    <dbReference type="NCBI Taxonomy" id="230148"/>
    <lineage>
        <taxon>Eukaryota</taxon>
        <taxon>Metazoa</taxon>
        <taxon>Chordata</taxon>
        <taxon>Craniata</taxon>
        <taxon>Vertebrata</taxon>
        <taxon>Euteleostomi</taxon>
        <taxon>Actinopterygii</taxon>
        <taxon>Neopterygii</taxon>
        <taxon>Teleostei</taxon>
        <taxon>Neoteleostei</taxon>
        <taxon>Acanthomorphata</taxon>
        <taxon>Eupercaria</taxon>
        <taxon>Perciformes</taxon>
        <taxon>Cottioidei</taxon>
        <taxon>Cottales</taxon>
        <taxon>Liparidae</taxon>
        <taxon>Liparis</taxon>
    </lineage>
</organism>
<dbReference type="AlphaFoldDB" id="A0A4Z2GYB8"/>
<evidence type="ECO:0000313" key="1">
    <source>
        <dbReference type="EMBL" id="TNN57652.1"/>
    </source>
</evidence>
<reference evidence="1 2" key="1">
    <citation type="submission" date="2019-03" db="EMBL/GenBank/DDBJ databases">
        <title>First draft genome of Liparis tanakae, snailfish: a comprehensive survey of snailfish specific genes.</title>
        <authorList>
            <person name="Kim W."/>
            <person name="Song I."/>
            <person name="Jeong J.-H."/>
            <person name="Kim D."/>
            <person name="Kim S."/>
            <person name="Ryu S."/>
            <person name="Song J.Y."/>
            <person name="Lee S.K."/>
        </authorList>
    </citation>
    <scope>NUCLEOTIDE SEQUENCE [LARGE SCALE GENOMIC DNA]</scope>
    <source>
        <tissue evidence="1">Muscle</tissue>
    </source>
</reference>